<evidence type="ECO:0000259" key="3">
    <source>
        <dbReference type="PROSITE" id="PS50041"/>
    </source>
</evidence>
<name>A0ABP0G0Z7_CLALP</name>
<dbReference type="InterPro" id="IPR016186">
    <property type="entry name" value="C-type_lectin-like/link_sf"/>
</dbReference>
<dbReference type="Proteomes" id="UP001642483">
    <property type="component" value="Unassembled WGS sequence"/>
</dbReference>
<feature type="signal peptide" evidence="2">
    <location>
        <begin position="1"/>
        <end position="18"/>
    </location>
</feature>
<evidence type="ECO:0000256" key="1">
    <source>
        <dbReference type="SAM" id="Coils"/>
    </source>
</evidence>
<organism evidence="4 5">
    <name type="scientific">Clavelina lepadiformis</name>
    <name type="common">Light-bulb sea squirt</name>
    <name type="synonym">Ascidia lepadiformis</name>
    <dbReference type="NCBI Taxonomy" id="159417"/>
    <lineage>
        <taxon>Eukaryota</taxon>
        <taxon>Metazoa</taxon>
        <taxon>Chordata</taxon>
        <taxon>Tunicata</taxon>
        <taxon>Ascidiacea</taxon>
        <taxon>Aplousobranchia</taxon>
        <taxon>Clavelinidae</taxon>
        <taxon>Clavelina</taxon>
    </lineage>
</organism>
<dbReference type="CDD" id="cd00037">
    <property type="entry name" value="CLECT"/>
    <property type="match status" value="1"/>
</dbReference>
<dbReference type="EMBL" id="CAWYQH010000098">
    <property type="protein sequence ID" value="CAK8684732.1"/>
    <property type="molecule type" value="Genomic_DNA"/>
</dbReference>
<dbReference type="Pfam" id="PF00059">
    <property type="entry name" value="Lectin_C"/>
    <property type="match status" value="1"/>
</dbReference>
<dbReference type="SUPFAM" id="SSF56436">
    <property type="entry name" value="C-type lectin-like"/>
    <property type="match status" value="1"/>
</dbReference>
<dbReference type="Gene3D" id="3.10.100.10">
    <property type="entry name" value="Mannose-Binding Protein A, subunit A"/>
    <property type="match status" value="1"/>
</dbReference>
<dbReference type="PANTHER" id="PTHR22803">
    <property type="entry name" value="MANNOSE, PHOSPHOLIPASE, LECTIN RECEPTOR RELATED"/>
    <property type="match status" value="1"/>
</dbReference>
<dbReference type="SMART" id="SM00034">
    <property type="entry name" value="CLECT"/>
    <property type="match status" value="1"/>
</dbReference>
<dbReference type="InterPro" id="IPR016187">
    <property type="entry name" value="CTDL_fold"/>
</dbReference>
<feature type="domain" description="C-type lectin" evidence="3">
    <location>
        <begin position="115"/>
        <end position="233"/>
    </location>
</feature>
<feature type="chain" id="PRO_5045828405" description="C-type lectin domain-containing protein" evidence="2">
    <location>
        <begin position="19"/>
        <end position="240"/>
    </location>
</feature>
<sequence length="240" mass="27320">MLIIIICMFLFSASLSSGQDYATCTVPDTTIINQLLRRVVALEQALQRNATERVASLEMQLHDTISKLNNLTAEKNSLTTLLETMKEDLERVSRKQQAALNRERALHDPDWHTPFNGYQYRLTPLTQSWQASRTVCQDMHSDLAVIGVQNPTTRRSLANTLGLENTWIGLNDLSREGAWEWIDGTKTTHDNTQWFPGEPSNSGNQDCGEIWGHNFQYKTNDDDCTKLQKGLCERRLLPPK</sequence>
<protein>
    <recommendedName>
        <fullName evidence="3">C-type lectin domain-containing protein</fullName>
    </recommendedName>
</protein>
<feature type="coiled-coil region" evidence="1">
    <location>
        <begin position="32"/>
        <end position="102"/>
    </location>
</feature>
<proteinExistence type="predicted"/>
<dbReference type="PROSITE" id="PS50041">
    <property type="entry name" value="C_TYPE_LECTIN_2"/>
    <property type="match status" value="1"/>
</dbReference>
<dbReference type="InterPro" id="IPR001304">
    <property type="entry name" value="C-type_lectin-like"/>
</dbReference>
<keyword evidence="1" id="KW-0175">Coiled coil</keyword>
<evidence type="ECO:0000313" key="5">
    <source>
        <dbReference type="Proteomes" id="UP001642483"/>
    </source>
</evidence>
<dbReference type="InterPro" id="IPR050111">
    <property type="entry name" value="C-type_lectin/snaclec_domain"/>
</dbReference>
<comment type="caution">
    <text evidence="4">The sequence shown here is derived from an EMBL/GenBank/DDBJ whole genome shotgun (WGS) entry which is preliminary data.</text>
</comment>
<keyword evidence="2" id="KW-0732">Signal</keyword>
<reference evidence="4 5" key="1">
    <citation type="submission" date="2024-02" db="EMBL/GenBank/DDBJ databases">
        <authorList>
            <person name="Daric V."/>
            <person name="Darras S."/>
        </authorList>
    </citation>
    <scope>NUCLEOTIDE SEQUENCE [LARGE SCALE GENOMIC DNA]</scope>
</reference>
<evidence type="ECO:0000313" key="4">
    <source>
        <dbReference type="EMBL" id="CAK8684732.1"/>
    </source>
</evidence>
<gene>
    <name evidence="4" type="ORF">CVLEPA_LOCUS15853</name>
</gene>
<accession>A0ABP0G0Z7</accession>
<keyword evidence="5" id="KW-1185">Reference proteome</keyword>
<evidence type="ECO:0000256" key="2">
    <source>
        <dbReference type="SAM" id="SignalP"/>
    </source>
</evidence>